<dbReference type="CDD" id="cd01650">
    <property type="entry name" value="RT_nLTR_like"/>
    <property type="match status" value="1"/>
</dbReference>
<gene>
    <name evidence="3" type="ORF">RRG08_000851</name>
</gene>
<feature type="region of interest" description="Disordered" evidence="1">
    <location>
        <begin position="857"/>
        <end position="897"/>
    </location>
</feature>
<accession>A0AAE0YGG6</accession>
<dbReference type="PROSITE" id="PS50878">
    <property type="entry name" value="RT_POL"/>
    <property type="match status" value="1"/>
</dbReference>
<dbReference type="InterPro" id="IPR043502">
    <property type="entry name" value="DNA/RNA_pol_sf"/>
</dbReference>
<proteinExistence type="predicted"/>
<feature type="domain" description="Reverse transcriptase" evidence="2">
    <location>
        <begin position="170"/>
        <end position="452"/>
    </location>
</feature>
<evidence type="ECO:0000259" key="2">
    <source>
        <dbReference type="PROSITE" id="PS50878"/>
    </source>
</evidence>
<dbReference type="PANTHER" id="PTHR19446">
    <property type="entry name" value="REVERSE TRANSCRIPTASES"/>
    <property type="match status" value="1"/>
</dbReference>
<dbReference type="Proteomes" id="UP001283361">
    <property type="component" value="Unassembled WGS sequence"/>
</dbReference>
<evidence type="ECO:0000256" key="1">
    <source>
        <dbReference type="SAM" id="MobiDB-lite"/>
    </source>
</evidence>
<feature type="region of interest" description="Disordered" evidence="1">
    <location>
        <begin position="37"/>
        <end position="60"/>
    </location>
</feature>
<sequence>METLRKQKKNLRKQMKSATEEEKNGLQELWRGLKARHSALSRAESARKRRSQKKKNQERFYKDPFKFARQLFQQPRSGSLSVQKEQLEAHLRKTYSDPNREIPLSEPAGLVWPDAPGEDFNSKPPSLKEINAVVQKARAKSAPGPNGVPYLLYKKCPNVLKRLHKILRGAWSNLKISEQWMSPDRVYTPKEQNSTEINQFRPISLLNVEGKIFFSVMASRLTRYLTENGYINTSVQKGGIPGVSGCLEHATMIWEAIQRAKSEKLNLDVIWLDLANAYGSVPHQMIQLALRMYHVPEDIQVMLDDYFSGFRMRFSTNSYTTDWINLEIGIAMGCTISPILFVMAMEVILKAAENSAGPANLGGGCYMPPLKAFMDDITIICSKEYETRRMLERLDVLMAWCRMKFKPKKSRSLSVRKGKIDATTIFTVASQQIPTVSQEPVKSLGRWHDSSMKDTKRGLETVELATEGLLAINRCGLQVEAIEAKINEFTRRWLGVPPELTDVARYCRKAKLRVPLKSILEEYKCGKARLLSMLEDSEDPIVKTVQPTMKTGRKWKVVEAVDEAKECLKIKEVIGQTQIDSKELGSSTAKWWSKAEGKEKRDMVINEMRLNEDSRRVQKAVQQPQQGQWTNWDNALQKSVTWNEIWHMAPLRISFLISSVYDLLPSNANLVRWGKKEDPTCPLCQGRQTTEHALSSCKIALSQGRYTWRHNRVLKELAAIISTAKGETTLPNTNALIFTTEGGAKSWHGRPVRTTNQIKCLLGGCDDWEVSADLPEWDSHPSIIKETRLRPDIVIHSGSTQQLIMVELTVPYENRMEEAHTYKREKYMNLTKELENAGYKAVVMPVEDQLAKWYSAGISNPSRDEGMGSNPGAVQKKKKKDNRETPGSHDLGVARPP</sequence>
<dbReference type="AlphaFoldDB" id="A0AAE0YGG6"/>
<name>A0AAE0YGG6_9GAST</name>
<organism evidence="3 4">
    <name type="scientific">Elysia crispata</name>
    <name type="common">lettuce slug</name>
    <dbReference type="NCBI Taxonomy" id="231223"/>
    <lineage>
        <taxon>Eukaryota</taxon>
        <taxon>Metazoa</taxon>
        <taxon>Spiralia</taxon>
        <taxon>Lophotrochozoa</taxon>
        <taxon>Mollusca</taxon>
        <taxon>Gastropoda</taxon>
        <taxon>Heterobranchia</taxon>
        <taxon>Euthyneura</taxon>
        <taxon>Panpulmonata</taxon>
        <taxon>Sacoglossa</taxon>
        <taxon>Placobranchoidea</taxon>
        <taxon>Plakobranchidae</taxon>
        <taxon>Elysia</taxon>
    </lineage>
</organism>
<feature type="region of interest" description="Disordered" evidence="1">
    <location>
        <begin position="1"/>
        <end position="25"/>
    </location>
</feature>
<evidence type="ECO:0000313" key="3">
    <source>
        <dbReference type="EMBL" id="KAK3744419.1"/>
    </source>
</evidence>
<keyword evidence="4" id="KW-1185">Reference proteome</keyword>
<dbReference type="EMBL" id="JAWDGP010006260">
    <property type="protein sequence ID" value="KAK3744419.1"/>
    <property type="molecule type" value="Genomic_DNA"/>
</dbReference>
<dbReference type="InterPro" id="IPR000477">
    <property type="entry name" value="RT_dom"/>
</dbReference>
<reference evidence="3" key="1">
    <citation type="journal article" date="2023" name="G3 (Bethesda)">
        <title>A reference genome for the long-term kleptoplast-retaining sea slug Elysia crispata morphotype clarki.</title>
        <authorList>
            <person name="Eastman K.E."/>
            <person name="Pendleton A.L."/>
            <person name="Shaikh M.A."/>
            <person name="Suttiyut T."/>
            <person name="Ogas R."/>
            <person name="Tomko P."/>
            <person name="Gavelis G."/>
            <person name="Widhalm J.R."/>
            <person name="Wisecaver J.H."/>
        </authorList>
    </citation>
    <scope>NUCLEOTIDE SEQUENCE</scope>
    <source>
        <strain evidence="3">ECLA1</strain>
    </source>
</reference>
<feature type="compositionally biased region" description="Basic residues" evidence="1">
    <location>
        <begin position="1"/>
        <end position="15"/>
    </location>
</feature>
<comment type="caution">
    <text evidence="3">The sequence shown here is derived from an EMBL/GenBank/DDBJ whole genome shotgun (WGS) entry which is preliminary data.</text>
</comment>
<evidence type="ECO:0000313" key="4">
    <source>
        <dbReference type="Proteomes" id="UP001283361"/>
    </source>
</evidence>
<dbReference type="SUPFAM" id="SSF56672">
    <property type="entry name" value="DNA/RNA polymerases"/>
    <property type="match status" value="1"/>
</dbReference>
<dbReference type="Pfam" id="PF00078">
    <property type="entry name" value="RVT_1"/>
    <property type="match status" value="1"/>
</dbReference>
<protein>
    <recommendedName>
        <fullName evidence="2">Reverse transcriptase domain-containing protein</fullName>
    </recommendedName>
</protein>